<evidence type="ECO:0000313" key="5">
    <source>
        <dbReference type="Proteomes" id="UP001244011"/>
    </source>
</evidence>
<keyword evidence="1" id="KW-0540">Nuclease</keyword>
<comment type="caution">
    <text evidence="4">The sequence shown here is derived from an EMBL/GenBank/DDBJ whole genome shotgun (WGS) entry which is preliminary data.</text>
</comment>
<dbReference type="GO" id="GO:0003723">
    <property type="term" value="F:RNA binding"/>
    <property type="evidence" value="ECO:0007669"/>
    <property type="project" value="InterPro"/>
</dbReference>
<reference evidence="4" key="1">
    <citation type="submission" date="2023-06" db="EMBL/GenBank/DDBJ databases">
        <title>Genome-scale phylogeny and comparative genomics of the fungal order Sordariales.</title>
        <authorList>
            <consortium name="Lawrence Berkeley National Laboratory"/>
            <person name="Hensen N."/>
            <person name="Bonometti L."/>
            <person name="Westerberg I."/>
            <person name="Brannstrom I.O."/>
            <person name="Guillou S."/>
            <person name="Cros-Aarteil S."/>
            <person name="Calhoun S."/>
            <person name="Haridas S."/>
            <person name="Kuo A."/>
            <person name="Mondo S."/>
            <person name="Pangilinan J."/>
            <person name="Riley R."/>
            <person name="Labutti K."/>
            <person name="Andreopoulos B."/>
            <person name="Lipzen A."/>
            <person name="Chen C."/>
            <person name="Yanf M."/>
            <person name="Daum C."/>
            <person name="Ng V."/>
            <person name="Clum A."/>
            <person name="Steindorff A."/>
            <person name="Ohm R."/>
            <person name="Martin F."/>
            <person name="Silar P."/>
            <person name="Natvig D."/>
            <person name="Lalanne C."/>
            <person name="Gautier V."/>
            <person name="Ament-Velasquez S.L."/>
            <person name="Kruys A."/>
            <person name="Hutchinson M.I."/>
            <person name="Powell A.J."/>
            <person name="Barry K."/>
            <person name="Miller A.N."/>
            <person name="Grigoriev I.V."/>
            <person name="Debuchy R."/>
            <person name="Gladieux P."/>
            <person name="Thoren M.H."/>
            <person name="Johannesson H."/>
        </authorList>
    </citation>
    <scope>NUCLEOTIDE SEQUENCE</scope>
    <source>
        <strain evidence="4">8032-3</strain>
    </source>
</reference>
<dbReference type="Proteomes" id="UP001244011">
    <property type="component" value="Unassembled WGS sequence"/>
</dbReference>
<proteinExistence type="predicted"/>
<dbReference type="RefSeq" id="XP_060281229.1">
    <property type="nucleotide sequence ID" value="XM_060426175.1"/>
</dbReference>
<sequence>MGSENSRPQRRNTDNDGTQMQYRTNRGPVPMHMVPQQIRHAPGVNAATPSGYPHGYRNNEGPAGARRQNFDNFVTGPGRAHGPPGQLYEYPIPTPGQPHHFRYEQRPARAQQVERRLHPNERANMMGPVHARALNDVGQTRAVVRTTNHGGWRQNVVVGVMDHPPGNMRGFQRAPIEPINRQGRQEATRHLDNQLSRIRSYPPRGIDAERVGNIERNYQRERRPAHPHYRA</sequence>
<dbReference type="AlphaFoldDB" id="A0AAJ0BVH4"/>
<dbReference type="EMBL" id="MU839017">
    <property type="protein sequence ID" value="KAK1765016.1"/>
    <property type="molecule type" value="Genomic_DNA"/>
</dbReference>
<dbReference type="SUPFAM" id="SSF53933">
    <property type="entry name" value="Microbial ribonucleases"/>
    <property type="match status" value="1"/>
</dbReference>
<gene>
    <name evidence="4" type="ORF">QBC33DRAFT_517225</name>
</gene>
<feature type="region of interest" description="Disordered" evidence="3">
    <location>
        <begin position="1"/>
        <end position="30"/>
    </location>
</feature>
<evidence type="ECO:0000256" key="1">
    <source>
        <dbReference type="ARBA" id="ARBA00022722"/>
    </source>
</evidence>
<feature type="compositionally biased region" description="Polar residues" evidence="3">
    <location>
        <begin position="15"/>
        <end position="24"/>
    </location>
</feature>
<keyword evidence="2" id="KW-0378">Hydrolase</keyword>
<dbReference type="InterPro" id="IPR016191">
    <property type="entry name" value="Ribonuclease/ribotoxin"/>
</dbReference>
<dbReference type="GO" id="GO:0016787">
    <property type="term" value="F:hydrolase activity"/>
    <property type="evidence" value="ECO:0007669"/>
    <property type="project" value="UniProtKB-KW"/>
</dbReference>
<accession>A0AAJ0BVH4</accession>
<dbReference type="Gene3D" id="3.10.450.30">
    <property type="entry name" value="Microbial ribonucleases"/>
    <property type="match status" value="1"/>
</dbReference>
<dbReference type="GO" id="GO:0004540">
    <property type="term" value="F:RNA nuclease activity"/>
    <property type="evidence" value="ECO:0007669"/>
    <property type="project" value="InterPro"/>
</dbReference>
<protein>
    <submittedName>
        <fullName evidence="4">Uncharacterized protein</fullName>
    </submittedName>
</protein>
<evidence type="ECO:0000313" key="4">
    <source>
        <dbReference type="EMBL" id="KAK1765016.1"/>
    </source>
</evidence>
<dbReference type="GeneID" id="85309362"/>
<keyword evidence="5" id="KW-1185">Reference proteome</keyword>
<name>A0AAJ0BVH4_9PEZI</name>
<organism evidence="4 5">
    <name type="scientific">Phialemonium atrogriseum</name>
    <dbReference type="NCBI Taxonomy" id="1093897"/>
    <lineage>
        <taxon>Eukaryota</taxon>
        <taxon>Fungi</taxon>
        <taxon>Dikarya</taxon>
        <taxon>Ascomycota</taxon>
        <taxon>Pezizomycotina</taxon>
        <taxon>Sordariomycetes</taxon>
        <taxon>Sordariomycetidae</taxon>
        <taxon>Cephalothecales</taxon>
        <taxon>Cephalothecaceae</taxon>
        <taxon>Phialemonium</taxon>
    </lineage>
</organism>
<evidence type="ECO:0000256" key="3">
    <source>
        <dbReference type="SAM" id="MobiDB-lite"/>
    </source>
</evidence>
<evidence type="ECO:0000256" key="2">
    <source>
        <dbReference type="ARBA" id="ARBA00022801"/>
    </source>
</evidence>